<feature type="transmembrane region" description="Helical" evidence="2">
    <location>
        <begin position="142"/>
        <end position="166"/>
    </location>
</feature>
<feature type="region of interest" description="Disordered" evidence="1">
    <location>
        <begin position="321"/>
        <end position="347"/>
    </location>
</feature>
<evidence type="ECO:0000313" key="4">
    <source>
        <dbReference type="Proteomes" id="UP001362999"/>
    </source>
</evidence>
<feature type="transmembrane region" description="Helical" evidence="2">
    <location>
        <begin position="186"/>
        <end position="208"/>
    </location>
</feature>
<name>A0AAW0AI96_9AGAR</name>
<keyword evidence="2" id="KW-1133">Transmembrane helix</keyword>
<feature type="transmembrane region" description="Helical" evidence="2">
    <location>
        <begin position="26"/>
        <end position="47"/>
    </location>
</feature>
<evidence type="ECO:0000256" key="1">
    <source>
        <dbReference type="SAM" id="MobiDB-lite"/>
    </source>
</evidence>
<feature type="compositionally biased region" description="Low complexity" evidence="1">
    <location>
        <begin position="321"/>
        <end position="330"/>
    </location>
</feature>
<comment type="caution">
    <text evidence="3">The sequence shown here is derived from an EMBL/GenBank/DDBJ whole genome shotgun (WGS) entry which is preliminary data.</text>
</comment>
<evidence type="ECO:0000256" key="2">
    <source>
        <dbReference type="SAM" id="Phobius"/>
    </source>
</evidence>
<feature type="transmembrane region" description="Helical" evidence="2">
    <location>
        <begin position="105"/>
        <end position="130"/>
    </location>
</feature>
<feature type="transmembrane region" description="Helical" evidence="2">
    <location>
        <begin position="59"/>
        <end position="85"/>
    </location>
</feature>
<feature type="transmembrane region" description="Helical" evidence="2">
    <location>
        <begin position="258"/>
        <end position="277"/>
    </location>
</feature>
<sequence length="347" mass="38512">MSPYYGPTDEDNATIEYERNFIAGDVVVGTAYGIQLVLWANCALWLWKRRRHGRQPMLLLSYMTAMLLIESLFVAVQARTVQFIYIDNRNYPGGPWKFFLESQTAAVNVIFYATLFLLTFLSDLLVLWRCWVIWAASGQRKLAWAVITVPVTLLLASFALGTLWTLESSQPHLSLYSALPMAYGTAYYAISLSSNIILTLLIIGRLVAYRRTLLESLPADLATHYISLATVVIESAALYSVFALLFLVTYAIDNPTNQIWLGVASGCQQIANLLIIYRLAQGNAWKSDTLATKTNPIHFRSTINNGTLTTNTNIHSFHIAAPPASSGSSDPDSESKPEGQPLSKDTV</sequence>
<keyword evidence="2" id="KW-0472">Membrane</keyword>
<feature type="transmembrane region" description="Helical" evidence="2">
    <location>
        <begin position="228"/>
        <end position="252"/>
    </location>
</feature>
<evidence type="ECO:0000313" key="3">
    <source>
        <dbReference type="EMBL" id="KAK7012271.1"/>
    </source>
</evidence>
<reference evidence="3 4" key="1">
    <citation type="journal article" date="2024" name="J Genomics">
        <title>Draft genome sequencing and assembly of Favolaschia claudopus CIRM-BRFM 2984 isolated from oak limbs.</title>
        <authorList>
            <person name="Navarro D."/>
            <person name="Drula E."/>
            <person name="Chaduli D."/>
            <person name="Cazenave R."/>
            <person name="Ahrendt S."/>
            <person name="Wang J."/>
            <person name="Lipzen A."/>
            <person name="Daum C."/>
            <person name="Barry K."/>
            <person name="Grigoriev I.V."/>
            <person name="Favel A."/>
            <person name="Rosso M.N."/>
            <person name="Martin F."/>
        </authorList>
    </citation>
    <scope>NUCLEOTIDE SEQUENCE [LARGE SCALE GENOMIC DNA]</scope>
    <source>
        <strain evidence="3 4">CIRM-BRFM 2984</strain>
    </source>
</reference>
<accession>A0AAW0AI96</accession>
<protein>
    <submittedName>
        <fullName evidence="3">Uncharacterized protein</fullName>
    </submittedName>
</protein>
<gene>
    <name evidence="3" type="ORF">R3P38DRAFT_3020413</name>
</gene>
<organism evidence="3 4">
    <name type="scientific">Favolaschia claudopus</name>
    <dbReference type="NCBI Taxonomy" id="2862362"/>
    <lineage>
        <taxon>Eukaryota</taxon>
        <taxon>Fungi</taxon>
        <taxon>Dikarya</taxon>
        <taxon>Basidiomycota</taxon>
        <taxon>Agaricomycotina</taxon>
        <taxon>Agaricomycetes</taxon>
        <taxon>Agaricomycetidae</taxon>
        <taxon>Agaricales</taxon>
        <taxon>Marasmiineae</taxon>
        <taxon>Mycenaceae</taxon>
        <taxon>Favolaschia</taxon>
    </lineage>
</organism>
<dbReference type="Proteomes" id="UP001362999">
    <property type="component" value="Unassembled WGS sequence"/>
</dbReference>
<proteinExistence type="predicted"/>
<keyword evidence="4" id="KW-1185">Reference proteome</keyword>
<dbReference type="AlphaFoldDB" id="A0AAW0AI96"/>
<dbReference type="EMBL" id="JAWWNJ010000066">
    <property type="protein sequence ID" value="KAK7012271.1"/>
    <property type="molecule type" value="Genomic_DNA"/>
</dbReference>
<keyword evidence="2" id="KW-0812">Transmembrane</keyword>